<keyword evidence="8" id="KW-1185">Reference proteome</keyword>
<dbReference type="InterPro" id="IPR023753">
    <property type="entry name" value="FAD/NAD-binding_dom"/>
</dbReference>
<dbReference type="SUPFAM" id="SSF51905">
    <property type="entry name" value="FAD/NAD(P)-binding domain"/>
    <property type="match status" value="2"/>
</dbReference>
<keyword evidence="4" id="KW-0560">Oxidoreductase</keyword>
<dbReference type="AlphaFoldDB" id="A0A3A3G7K8"/>
<sequence length="418" mass="45144">MSSIERLVVIGTGCGGVELAFAARAAGWNGPITLVGEENALPYHRPPLSKAYLMGEANADALWLRAPALFEKQNIALLTAVKVAAIDRRRMQVSLSDGRNLGYDRLVLATGGRPRPLPAAAGSAENFRYLRTLADAAAIRGHFAPGHRLVVVGGGYVGLEVAAAAVKSGMRVTVLEAAPRLLARVTALPLSNFYEDVHRQAGVDIQTSAQVEEFELSADRSKITAVRCAGGARIEADFVVAGIGLIPNCELAIEAGLQVDDGIVVDAQMQTTDEAIMAVGDCTKFYSDLYKRKVRIESVPNALEQARKIAALICGKVPRKDAAPWFWSDQYDLNLKMVGLSHGYDQLVFRGSLESRNFSAFYMLDGRVLAVDTVNRPVEFNLSKQLVLDCLRVLPEALADDTVPLKSILDSSIQPEQI</sequence>
<evidence type="ECO:0000256" key="4">
    <source>
        <dbReference type="ARBA" id="ARBA00023002"/>
    </source>
</evidence>
<dbReference type="InterPro" id="IPR050446">
    <property type="entry name" value="FAD-oxidoreductase/Apoptosis"/>
</dbReference>
<gene>
    <name evidence="7" type="ORF">D3878_17525</name>
</gene>
<keyword evidence="2" id="KW-0285">Flavoprotein</keyword>
<dbReference type="Proteomes" id="UP000266327">
    <property type="component" value="Unassembled WGS sequence"/>
</dbReference>
<proteinExistence type="predicted"/>
<dbReference type="RefSeq" id="WP_119787971.1">
    <property type="nucleotide sequence ID" value="NZ_QYUQ01000002.1"/>
</dbReference>
<dbReference type="PANTHER" id="PTHR43557:SF2">
    <property type="entry name" value="RIESKE DOMAIN-CONTAINING PROTEIN-RELATED"/>
    <property type="match status" value="1"/>
</dbReference>
<evidence type="ECO:0000256" key="3">
    <source>
        <dbReference type="ARBA" id="ARBA00022827"/>
    </source>
</evidence>
<dbReference type="SUPFAM" id="SSF55424">
    <property type="entry name" value="FAD/NAD-linked reductases, dimerisation (C-terminal) domain"/>
    <property type="match status" value="1"/>
</dbReference>
<accession>A0A3A3G7K8</accession>
<dbReference type="GO" id="GO:0005737">
    <property type="term" value="C:cytoplasm"/>
    <property type="evidence" value="ECO:0007669"/>
    <property type="project" value="TreeGrafter"/>
</dbReference>
<name>A0A3A3G7K8_9BURK</name>
<feature type="domain" description="Reductase C-terminal" evidence="6">
    <location>
        <begin position="325"/>
        <end position="409"/>
    </location>
</feature>
<dbReference type="Gene3D" id="3.50.50.60">
    <property type="entry name" value="FAD/NAD(P)-binding domain"/>
    <property type="match status" value="2"/>
</dbReference>
<feature type="domain" description="FAD/NAD(P)-binding" evidence="5">
    <location>
        <begin position="6"/>
        <end position="306"/>
    </location>
</feature>
<evidence type="ECO:0000313" key="8">
    <source>
        <dbReference type="Proteomes" id="UP000266327"/>
    </source>
</evidence>
<dbReference type="OrthoDB" id="9769238at2"/>
<dbReference type="PRINTS" id="PR00411">
    <property type="entry name" value="PNDRDTASEI"/>
</dbReference>
<evidence type="ECO:0000256" key="2">
    <source>
        <dbReference type="ARBA" id="ARBA00022630"/>
    </source>
</evidence>
<dbReference type="Pfam" id="PF07992">
    <property type="entry name" value="Pyr_redox_2"/>
    <property type="match status" value="1"/>
</dbReference>
<evidence type="ECO:0000259" key="5">
    <source>
        <dbReference type="Pfam" id="PF07992"/>
    </source>
</evidence>
<evidence type="ECO:0000313" key="7">
    <source>
        <dbReference type="EMBL" id="RJG04497.1"/>
    </source>
</evidence>
<dbReference type="InterPro" id="IPR016156">
    <property type="entry name" value="FAD/NAD-linked_Rdtase_dimer_sf"/>
</dbReference>
<keyword evidence="3" id="KW-0274">FAD</keyword>
<dbReference type="EMBL" id="QYUQ01000002">
    <property type="protein sequence ID" value="RJG04497.1"/>
    <property type="molecule type" value="Genomic_DNA"/>
</dbReference>
<dbReference type="Gene3D" id="3.30.390.30">
    <property type="match status" value="1"/>
</dbReference>
<dbReference type="GO" id="GO:0016651">
    <property type="term" value="F:oxidoreductase activity, acting on NAD(P)H"/>
    <property type="evidence" value="ECO:0007669"/>
    <property type="project" value="TreeGrafter"/>
</dbReference>
<organism evidence="7 8">
    <name type="scientific">Noviherbaspirillum sedimenti</name>
    <dbReference type="NCBI Taxonomy" id="2320865"/>
    <lineage>
        <taxon>Bacteria</taxon>
        <taxon>Pseudomonadati</taxon>
        <taxon>Pseudomonadota</taxon>
        <taxon>Betaproteobacteria</taxon>
        <taxon>Burkholderiales</taxon>
        <taxon>Oxalobacteraceae</taxon>
        <taxon>Noviherbaspirillum</taxon>
    </lineage>
</organism>
<evidence type="ECO:0000256" key="1">
    <source>
        <dbReference type="ARBA" id="ARBA00001974"/>
    </source>
</evidence>
<protein>
    <submittedName>
        <fullName evidence="7">Pyridine nucleotide-disulfide oxidoreductase</fullName>
    </submittedName>
</protein>
<dbReference type="PRINTS" id="PR00368">
    <property type="entry name" value="FADPNR"/>
</dbReference>
<dbReference type="InterPro" id="IPR028202">
    <property type="entry name" value="Reductase_C"/>
</dbReference>
<dbReference type="PANTHER" id="PTHR43557">
    <property type="entry name" value="APOPTOSIS-INDUCING FACTOR 1"/>
    <property type="match status" value="1"/>
</dbReference>
<dbReference type="InterPro" id="IPR036188">
    <property type="entry name" value="FAD/NAD-bd_sf"/>
</dbReference>
<reference evidence="8" key="1">
    <citation type="submission" date="2018-09" db="EMBL/GenBank/DDBJ databases">
        <authorList>
            <person name="Zhu H."/>
        </authorList>
    </citation>
    <scope>NUCLEOTIDE SEQUENCE [LARGE SCALE GENOMIC DNA]</scope>
    <source>
        <strain evidence="8">K1S02-23</strain>
    </source>
</reference>
<comment type="cofactor">
    <cofactor evidence="1">
        <name>FAD</name>
        <dbReference type="ChEBI" id="CHEBI:57692"/>
    </cofactor>
</comment>
<dbReference type="Pfam" id="PF14759">
    <property type="entry name" value="Reductase_C"/>
    <property type="match status" value="1"/>
</dbReference>
<comment type="caution">
    <text evidence="7">The sequence shown here is derived from an EMBL/GenBank/DDBJ whole genome shotgun (WGS) entry which is preliminary data.</text>
</comment>
<evidence type="ECO:0000259" key="6">
    <source>
        <dbReference type="Pfam" id="PF14759"/>
    </source>
</evidence>